<feature type="domain" description="Flavodoxin-like fold" evidence="2">
    <location>
        <begin position="1"/>
        <end position="156"/>
    </location>
</feature>
<evidence type="ECO:0000313" key="3">
    <source>
        <dbReference type="EMBL" id="UUX32911.1"/>
    </source>
</evidence>
<dbReference type="InterPro" id="IPR046980">
    <property type="entry name" value="KefG/KefF"/>
</dbReference>
<dbReference type="EMBL" id="CP102453">
    <property type="protein sequence ID" value="UUX32911.1"/>
    <property type="molecule type" value="Genomic_DNA"/>
</dbReference>
<dbReference type="Gene3D" id="3.40.50.360">
    <property type="match status" value="1"/>
</dbReference>
<reference evidence="3 4" key="1">
    <citation type="submission" date="2022-08" db="EMBL/GenBank/DDBJ databases">
        <title>Aerococcaceae sp. nov isolated from spoiled eye mask.</title>
        <authorList>
            <person name="Zhou G."/>
            <person name="Xie X.-B."/>
            <person name="Shi Q.-S."/>
            <person name="Wang Y.-S."/>
            <person name="Wen X."/>
            <person name="Peng H."/>
            <person name="Yang X.-J."/>
            <person name="Tao H.-B."/>
            <person name="Huang X.-M."/>
        </authorList>
    </citation>
    <scope>NUCLEOTIDE SEQUENCE [LARGE SCALE GENOMIC DNA]</scope>
    <source>
        <strain evidence="4">DM20194951</strain>
    </source>
</reference>
<evidence type="ECO:0000259" key="2">
    <source>
        <dbReference type="Pfam" id="PF02525"/>
    </source>
</evidence>
<protein>
    <submittedName>
        <fullName evidence="3">NAD(P)H-dependent oxidoreductase</fullName>
    </submittedName>
</protein>
<dbReference type="PANTHER" id="PTHR47307:SF1">
    <property type="entry name" value="GLUTATHIONE-REGULATED POTASSIUM-EFFLUX SYSTEM ANCILLARY PROTEIN KEFG"/>
    <property type="match status" value="1"/>
</dbReference>
<evidence type="ECO:0000256" key="1">
    <source>
        <dbReference type="ARBA" id="ARBA00023002"/>
    </source>
</evidence>
<keyword evidence="4" id="KW-1185">Reference proteome</keyword>
<name>A0ABY5P2T7_9LACT</name>
<sequence length="232" mass="27322">MKTIVYIAHPNVNESSSHQFLLSSGRALTDVTYVDLTKEYMEHQAFDVNKERKRLVAYDQIIFQFQLYWYQAPAIMKHWMDQVFNHSYKDYAFIQQLKNKRLGIVLIAGVKASAYQPGGTEGRVISDLLSPYEVFARHFEMNYLTPFTLHQFNYLTEFQKMTLMVRYACYLETGASDSFRVLQSYLINKLKQLNANNLALTDEEHMVFEIFIQQLSDQADEIDELYTITEEW</sequence>
<evidence type="ECO:0000313" key="4">
    <source>
        <dbReference type="Proteomes" id="UP001315967"/>
    </source>
</evidence>
<proteinExistence type="predicted"/>
<gene>
    <name evidence="3" type="ORF">NRE15_08255</name>
</gene>
<keyword evidence="1" id="KW-0560">Oxidoreductase</keyword>
<accession>A0ABY5P2T7</accession>
<dbReference type="PANTHER" id="PTHR47307">
    <property type="entry name" value="GLUTATHIONE-REGULATED POTASSIUM-EFFLUX SYSTEM ANCILLARY PROTEIN KEFG"/>
    <property type="match status" value="1"/>
</dbReference>
<dbReference type="SUPFAM" id="SSF52218">
    <property type="entry name" value="Flavoproteins"/>
    <property type="match status" value="1"/>
</dbReference>
<dbReference type="InterPro" id="IPR003680">
    <property type="entry name" value="Flavodoxin_fold"/>
</dbReference>
<dbReference type="Proteomes" id="UP001315967">
    <property type="component" value="Chromosome"/>
</dbReference>
<dbReference type="Pfam" id="PF02525">
    <property type="entry name" value="Flavodoxin_2"/>
    <property type="match status" value="1"/>
</dbReference>
<dbReference type="RefSeq" id="WP_313792414.1">
    <property type="nucleotide sequence ID" value="NZ_CP102453.1"/>
</dbReference>
<dbReference type="InterPro" id="IPR029039">
    <property type="entry name" value="Flavoprotein-like_sf"/>
</dbReference>
<organism evidence="3 4">
    <name type="scientific">Fundicoccus culcitae</name>
    <dbReference type="NCBI Taxonomy" id="2969821"/>
    <lineage>
        <taxon>Bacteria</taxon>
        <taxon>Bacillati</taxon>
        <taxon>Bacillota</taxon>
        <taxon>Bacilli</taxon>
        <taxon>Lactobacillales</taxon>
        <taxon>Aerococcaceae</taxon>
        <taxon>Fundicoccus</taxon>
    </lineage>
</organism>